<dbReference type="InterPro" id="IPR008844">
    <property type="entry name" value="Spore_GerAC-like"/>
</dbReference>
<feature type="domain" description="Spore germination protein N-terminal" evidence="10">
    <location>
        <begin position="25"/>
        <end position="192"/>
    </location>
</feature>
<dbReference type="PANTHER" id="PTHR35789">
    <property type="entry name" value="SPORE GERMINATION PROTEIN B3"/>
    <property type="match status" value="1"/>
</dbReference>
<name>A0A556PNM9_9BACI</name>
<evidence type="ECO:0000259" key="10">
    <source>
        <dbReference type="Pfam" id="PF25198"/>
    </source>
</evidence>
<keyword evidence="7" id="KW-0449">Lipoprotein</keyword>
<comment type="similarity">
    <text evidence="2">Belongs to the GerABKC lipoprotein family.</text>
</comment>
<feature type="chain" id="PRO_5038821580" evidence="8">
    <location>
        <begin position="23"/>
        <end position="382"/>
    </location>
</feature>
<evidence type="ECO:0000313" key="12">
    <source>
        <dbReference type="Proteomes" id="UP000316425"/>
    </source>
</evidence>
<organism evidence="11 12">
    <name type="scientific">Allobacillus salarius</name>
    <dbReference type="NCBI Taxonomy" id="1955272"/>
    <lineage>
        <taxon>Bacteria</taxon>
        <taxon>Bacillati</taxon>
        <taxon>Bacillota</taxon>
        <taxon>Bacilli</taxon>
        <taxon>Bacillales</taxon>
        <taxon>Bacillaceae</taxon>
        <taxon>Allobacillus</taxon>
    </lineage>
</organism>
<keyword evidence="4 8" id="KW-0732">Signal</keyword>
<evidence type="ECO:0000256" key="8">
    <source>
        <dbReference type="SAM" id="SignalP"/>
    </source>
</evidence>
<evidence type="ECO:0000313" key="11">
    <source>
        <dbReference type="EMBL" id="TSJ65991.1"/>
    </source>
</evidence>
<keyword evidence="12" id="KW-1185">Reference proteome</keyword>
<evidence type="ECO:0000256" key="6">
    <source>
        <dbReference type="ARBA" id="ARBA00023139"/>
    </source>
</evidence>
<accession>A0A556PNM9</accession>
<keyword evidence="5" id="KW-0472">Membrane</keyword>
<comment type="subcellular location">
    <subcellularLocation>
        <location evidence="1">Membrane</location>
        <topology evidence="1">Lipid-anchor</topology>
    </subcellularLocation>
</comment>
<feature type="signal peptide" evidence="8">
    <location>
        <begin position="1"/>
        <end position="22"/>
    </location>
</feature>
<dbReference type="PROSITE" id="PS51257">
    <property type="entry name" value="PROKAR_LIPOPROTEIN"/>
    <property type="match status" value="1"/>
</dbReference>
<dbReference type="RefSeq" id="WP_144088293.1">
    <property type="nucleotide sequence ID" value="NZ_VMHE01000006.1"/>
</dbReference>
<dbReference type="InterPro" id="IPR057336">
    <property type="entry name" value="GerAC_N"/>
</dbReference>
<reference evidence="11 12" key="1">
    <citation type="submission" date="2019-07" db="EMBL/GenBank/DDBJ databases">
        <title>Allobacillus sp. nov. SKP isolated from shrimp paste of Euphausiacea.</title>
        <authorList>
            <person name="Kanchanasin P."/>
            <person name="Tanasupawat S."/>
            <person name="Shi W."/>
            <person name="Wu L."/>
            <person name="Ma J."/>
        </authorList>
    </citation>
    <scope>NUCLEOTIDE SEQUENCE [LARGE SCALE GENOMIC DNA]</scope>
    <source>
        <strain evidence="11 12">SKP4-8</strain>
    </source>
</reference>
<proteinExistence type="inferred from homology"/>
<comment type="caution">
    <text evidence="11">The sequence shown here is derived from an EMBL/GenBank/DDBJ whole genome shotgun (WGS) entry which is preliminary data.</text>
</comment>
<protein>
    <submittedName>
        <fullName evidence="11">Ger(X)C family spore germination protein</fullName>
    </submittedName>
</protein>
<evidence type="ECO:0000256" key="1">
    <source>
        <dbReference type="ARBA" id="ARBA00004635"/>
    </source>
</evidence>
<evidence type="ECO:0000259" key="9">
    <source>
        <dbReference type="Pfam" id="PF05504"/>
    </source>
</evidence>
<evidence type="ECO:0000256" key="5">
    <source>
        <dbReference type="ARBA" id="ARBA00023136"/>
    </source>
</evidence>
<dbReference type="Pfam" id="PF05504">
    <property type="entry name" value="Spore_GerAC"/>
    <property type="match status" value="1"/>
</dbReference>
<dbReference type="Proteomes" id="UP000316425">
    <property type="component" value="Unassembled WGS sequence"/>
</dbReference>
<gene>
    <name evidence="11" type="ORF">FPQ13_05335</name>
</gene>
<dbReference type="NCBIfam" id="TIGR02887">
    <property type="entry name" value="spore_ger_x_C"/>
    <property type="match status" value="1"/>
</dbReference>
<sequence>MKMKIKKFFLILSIVVLLTGCAEERVLEDLGIITTAGFDKGEDGPEVFGTFITYKFSQQLSNVNSPIHSSGRTAQDAFHLAFAKTAKKLVTGQLRAVVYGPDLAKEGIWPHLDTLQRNQFVSDLVYITVSEMPSREVLNAQVFEEAPNVGIYIYRLLDQVIGKEEIVDSSLHEFIKNYLKVGVDPITPVLSIEEDRVIVTGLGLFQDDRFIDTIDLHEAFYVRLILDEFKAGELQIELPTENYRQFMEDFEPSPEEETFEITMQQIKSASQISPKDSGKYHFSIKIRFEGDIRELTKELDLESKEVIHMLEKDMAKKIEENISKLLEKTQELNVDSLGFGTFWNAKFKGDKKLTEEEWRKEYPNFQFDIDVTTEILRHGITQ</sequence>
<dbReference type="OrthoDB" id="2592518at2"/>
<evidence type="ECO:0000256" key="3">
    <source>
        <dbReference type="ARBA" id="ARBA00022544"/>
    </source>
</evidence>
<dbReference type="Pfam" id="PF25198">
    <property type="entry name" value="Spore_GerAC_N"/>
    <property type="match status" value="1"/>
</dbReference>
<dbReference type="EMBL" id="VMHE01000006">
    <property type="protein sequence ID" value="TSJ65991.1"/>
    <property type="molecule type" value="Genomic_DNA"/>
</dbReference>
<keyword evidence="3" id="KW-0309">Germination</keyword>
<dbReference type="PANTHER" id="PTHR35789:SF1">
    <property type="entry name" value="SPORE GERMINATION PROTEIN B3"/>
    <property type="match status" value="1"/>
</dbReference>
<dbReference type="GO" id="GO:0016020">
    <property type="term" value="C:membrane"/>
    <property type="evidence" value="ECO:0007669"/>
    <property type="project" value="UniProtKB-SubCell"/>
</dbReference>
<evidence type="ECO:0000256" key="4">
    <source>
        <dbReference type="ARBA" id="ARBA00022729"/>
    </source>
</evidence>
<evidence type="ECO:0000256" key="2">
    <source>
        <dbReference type="ARBA" id="ARBA00007886"/>
    </source>
</evidence>
<keyword evidence="6" id="KW-0564">Palmitate</keyword>
<dbReference type="GO" id="GO:0009847">
    <property type="term" value="P:spore germination"/>
    <property type="evidence" value="ECO:0007669"/>
    <property type="project" value="InterPro"/>
</dbReference>
<dbReference type="InterPro" id="IPR038501">
    <property type="entry name" value="Spore_GerAC_C_sf"/>
</dbReference>
<dbReference type="InterPro" id="IPR046953">
    <property type="entry name" value="Spore_GerAC-like_C"/>
</dbReference>
<dbReference type="Gene3D" id="3.30.300.210">
    <property type="entry name" value="Nutrient germinant receptor protein C, domain 3"/>
    <property type="match status" value="1"/>
</dbReference>
<feature type="domain" description="Spore germination GerAC-like C-terminal" evidence="9">
    <location>
        <begin position="200"/>
        <end position="379"/>
    </location>
</feature>
<dbReference type="AlphaFoldDB" id="A0A556PNM9"/>
<evidence type="ECO:0000256" key="7">
    <source>
        <dbReference type="ARBA" id="ARBA00023288"/>
    </source>
</evidence>